<evidence type="ECO:0000313" key="12">
    <source>
        <dbReference type="Proteomes" id="UP001220209"/>
    </source>
</evidence>
<proteinExistence type="predicted"/>
<evidence type="ECO:0000256" key="4">
    <source>
        <dbReference type="ARBA" id="ARBA00023136"/>
    </source>
</evidence>
<evidence type="ECO:0000256" key="1">
    <source>
        <dbReference type="ARBA" id="ARBA00004141"/>
    </source>
</evidence>
<dbReference type="EMBL" id="JAGEMX010000019">
    <property type="protein sequence ID" value="MBO1834467.1"/>
    <property type="molecule type" value="Genomic_DNA"/>
</dbReference>
<evidence type="ECO:0000256" key="2">
    <source>
        <dbReference type="ARBA" id="ARBA00022692"/>
    </source>
</evidence>
<evidence type="ECO:0000259" key="6">
    <source>
        <dbReference type="PROSITE" id="PS50850"/>
    </source>
</evidence>
<dbReference type="Proteomes" id="UP000611459">
    <property type="component" value="Unassembled WGS sequence"/>
</dbReference>
<dbReference type="CDD" id="cd17365">
    <property type="entry name" value="MFS_PcaK_like"/>
    <property type="match status" value="1"/>
</dbReference>
<dbReference type="Proteomes" id="UP000664048">
    <property type="component" value="Unassembled WGS sequence"/>
</dbReference>
<gene>
    <name evidence="8" type="ORF">J4M89_34305</name>
    <name evidence="7" type="ORF">JIN94_33540</name>
    <name evidence="9" type="ORF">LXE91_38395</name>
</gene>
<dbReference type="InterPro" id="IPR020846">
    <property type="entry name" value="MFS_dom"/>
</dbReference>
<dbReference type="GO" id="GO:0046943">
    <property type="term" value="F:carboxylic acid transmembrane transporter activity"/>
    <property type="evidence" value="ECO:0007669"/>
    <property type="project" value="TreeGrafter"/>
</dbReference>
<keyword evidence="3 5" id="KW-1133">Transmembrane helix</keyword>
<comment type="subcellular location">
    <subcellularLocation>
        <location evidence="1">Membrane</location>
        <topology evidence="1">Multi-pass membrane protein</topology>
    </subcellularLocation>
</comment>
<feature type="transmembrane region" description="Helical" evidence="5">
    <location>
        <begin position="82"/>
        <end position="101"/>
    </location>
</feature>
<evidence type="ECO:0000313" key="7">
    <source>
        <dbReference type="EMBL" id="MBK1934821.1"/>
    </source>
</evidence>
<name>A0A0G3Z5C9_9BURK</name>
<feature type="domain" description="Major facilitator superfamily (MFS) profile" evidence="6">
    <location>
        <begin position="14"/>
        <end position="429"/>
    </location>
</feature>
<dbReference type="Pfam" id="PF00083">
    <property type="entry name" value="Sugar_tr"/>
    <property type="match status" value="1"/>
</dbReference>
<dbReference type="PANTHER" id="PTHR23508:SF10">
    <property type="entry name" value="CARBOXYLIC ACID TRANSPORTER PROTEIN HOMOLOG"/>
    <property type="match status" value="1"/>
</dbReference>
<feature type="transmembrane region" description="Helical" evidence="5">
    <location>
        <begin position="315"/>
        <end position="332"/>
    </location>
</feature>
<dbReference type="AlphaFoldDB" id="A0A0G3Z5C9"/>
<evidence type="ECO:0000256" key="3">
    <source>
        <dbReference type="ARBA" id="ARBA00022989"/>
    </source>
</evidence>
<evidence type="ECO:0000256" key="5">
    <source>
        <dbReference type="SAM" id="Phobius"/>
    </source>
</evidence>
<reference evidence="7" key="1">
    <citation type="submission" date="2021-01" db="EMBL/GenBank/DDBJ databases">
        <title>Outbreak of Burkholderia contaminns endophthalmitis traced to a clinical ventilation system.</title>
        <authorList>
            <person name="Lipuma J."/>
            <person name="Spilker T."/>
            <person name="Kratholm J."/>
        </authorList>
    </citation>
    <scope>NUCLEOTIDE SEQUENCE</scope>
    <source>
        <strain evidence="7">HI4954</strain>
    </source>
</reference>
<feature type="transmembrane region" description="Helical" evidence="5">
    <location>
        <begin position="250"/>
        <end position="268"/>
    </location>
</feature>
<sequence>MNASSIRTRSSLFVVVLCFLTIAVDGYDLIVYGATVSSLFAEPGWGLSASGAGMIGSWTLAGLMLGLFGAGSLSDRIGRRKLIMAGVLWFSIGSLLCAVAHSPTQLGFARFLTGIGLGSVVPSSVALSIEYAPRNRRQLYSALALTGYAIGGVVCALLAMSLLQSHGWRVLYAAGAVYVVILPVMYFFLPESVNFLVDSNRMDEARELATRYSIDFERVLADSASQRQLQSASSELRGFKLAMSSDWRSAVLLFAVVCFCGQIVVYGMNVWLPTLMRKAGYPLGSSLQFLLVMQFGAAVGNLCGAWLADRFGSRKILISLFAICAISLLVMSQKPDYIWLMLAVFGSGLGSIGSTTLGYGYIAAYFPASCRGSAIGTAQGLGRIGSVLGPMIGGWVVGSTLGHQWNFYVFAIPSVIAAIMVTQIPKKTRVDVSLAKA</sequence>
<evidence type="ECO:0000313" key="11">
    <source>
        <dbReference type="Proteomes" id="UP000664048"/>
    </source>
</evidence>
<evidence type="ECO:0000313" key="8">
    <source>
        <dbReference type="EMBL" id="MBO1834467.1"/>
    </source>
</evidence>
<feature type="transmembrane region" description="Helical" evidence="5">
    <location>
        <begin position="107"/>
        <end position="127"/>
    </location>
</feature>
<organism evidence="7 10">
    <name type="scientific">Burkholderia contaminans</name>
    <dbReference type="NCBI Taxonomy" id="488447"/>
    <lineage>
        <taxon>Bacteria</taxon>
        <taxon>Pseudomonadati</taxon>
        <taxon>Pseudomonadota</taxon>
        <taxon>Betaproteobacteria</taxon>
        <taxon>Burkholderiales</taxon>
        <taxon>Burkholderiaceae</taxon>
        <taxon>Burkholderia</taxon>
        <taxon>Burkholderia cepacia complex</taxon>
    </lineage>
</organism>
<keyword evidence="11" id="KW-1185">Reference proteome</keyword>
<reference evidence="8 11" key="2">
    <citation type="submission" date="2021-03" db="EMBL/GenBank/DDBJ databases">
        <title>Clinical course, treatment and visual outcome of an outbreak of Burkholderia contaminans endophthalmitis following cataract surgery.</title>
        <authorList>
            <person name="Lind C."/>
            <person name="Olsen K."/>
            <person name="Angelsen N.K."/>
            <person name="Krefting E.A."/>
            <person name="Fossen K."/>
            <person name="Gravningen K."/>
            <person name="Depoorter E."/>
            <person name="Vandamme P."/>
            <person name="Bertelsen G."/>
        </authorList>
    </citation>
    <scope>NUCLEOTIDE SEQUENCE [LARGE SCALE GENOMIC DNA]</scope>
    <source>
        <strain evidence="8 11">51242556</strain>
    </source>
</reference>
<dbReference type="GO" id="GO:0005886">
    <property type="term" value="C:plasma membrane"/>
    <property type="evidence" value="ECO:0007669"/>
    <property type="project" value="TreeGrafter"/>
</dbReference>
<dbReference type="OrthoDB" id="7066727at2"/>
<evidence type="ECO:0000313" key="9">
    <source>
        <dbReference type="EMBL" id="WFN22550.1"/>
    </source>
</evidence>
<feature type="transmembrane region" description="Helical" evidence="5">
    <location>
        <begin position="50"/>
        <end position="70"/>
    </location>
</feature>
<keyword evidence="2 5" id="KW-0812">Transmembrane</keyword>
<feature type="transmembrane region" description="Helical" evidence="5">
    <location>
        <begin position="338"/>
        <end position="368"/>
    </location>
</feature>
<feature type="transmembrane region" description="Helical" evidence="5">
    <location>
        <begin position="380"/>
        <end position="399"/>
    </location>
</feature>
<dbReference type="EMBL" id="CP090642">
    <property type="protein sequence ID" value="WFN22550.1"/>
    <property type="molecule type" value="Genomic_DNA"/>
</dbReference>
<accession>A0A0G3Z5C9</accession>
<evidence type="ECO:0000313" key="10">
    <source>
        <dbReference type="Proteomes" id="UP000611459"/>
    </source>
</evidence>
<feature type="transmembrane region" description="Helical" evidence="5">
    <location>
        <begin position="288"/>
        <end position="308"/>
    </location>
</feature>
<dbReference type="PANTHER" id="PTHR23508">
    <property type="entry name" value="CARBOXYLIC ACID TRANSPORTER PROTEIN HOMOLOG"/>
    <property type="match status" value="1"/>
</dbReference>
<dbReference type="InterPro" id="IPR005829">
    <property type="entry name" value="Sugar_transporter_CS"/>
</dbReference>
<dbReference type="Gene3D" id="1.20.1250.20">
    <property type="entry name" value="MFS general substrate transporter like domains"/>
    <property type="match status" value="1"/>
</dbReference>
<dbReference type="PROSITE" id="PS00217">
    <property type="entry name" value="SUGAR_TRANSPORT_2"/>
    <property type="match status" value="1"/>
</dbReference>
<dbReference type="KEGG" id="bcon:NL30_33200"/>
<dbReference type="Proteomes" id="UP001220209">
    <property type="component" value="Chromosome 3"/>
</dbReference>
<feature type="transmembrane region" description="Helical" evidence="5">
    <location>
        <begin position="169"/>
        <end position="189"/>
    </location>
</feature>
<reference evidence="9 12" key="3">
    <citation type="submission" date="2021-12" db="EMBL/GenBank/DDBJ databases">
        <title>Genomic and phenotypic characterization of three Burkholderia contaminans isolates recovered from different sources.</title>
        <authorList>
            <person name="Lopez De Volder A."/>
            <person name="Fan Y."/>
            <person name="Nunvar J."/>
            <person name="Herrera T."/>
            <person name="Timp W."/>
            <person name="Degrossi J."/>
        </authorList>
    </citation>
    <scope>NUCLEOTIDE SEQUENCE [LARGE SCALE GENOMIC DNA]</scope>
    <source>
        <strain evidence="9 12">LMG 23361</strain>
    </source>
</reference>
<dbReference type="PROSITE" id="PS50850">
    <property type="entry name" value="MFS"/>
    <property type="match status" value="1"/>
</dbReference>
<dbReference type="GeneID" id="93194356"/>
<dbReference type="RefSeq" id="WP_039341342.1">
    <property type="nucleotide sequence ID" value="NZ_AP018359.1"/>
</dbReference>
<dbReference type="SUPFAM" id="SSF103473">
    <property type="entry name" value="MFS general substrate transporter"/>
    <property type="match status" value="1"/>
</dbReference>
<dbReference type="EMBL" id="JAENIB010000023">
    <property type="protein sequence ID" value="MBK1934821.1"/>
    <property type="molecule type" value="Genomic_DNA"/>
</dbReference>
<keyword evidence="4 5" id="KW-0472">Membrane</keyword>
<feature type="transmembrane region" description="Helical" evidence="5">
    <location>
        <begin position="405"/>
        <end position="424"/>
    </location>
</feature>
<dbReference type="InterPro" id="IPR005828">
    <property type="entry name" value="MFS_sugar_transport-like"/>
</dbReference>
<protein>
    <submittedName>
        <fullName evidence="7">Aromatic acid/H+ symport family MFS transporter</fullName>
    </submittedName>
</protein>
<dbReference type="InterPro" id="IPR036259">
    <property type="entry name" value="MFS_trans_sf"/>
</dbReference>
<feature type="transmembrane region" description="Helical" evidence="5">
    <location>
        <begin position="139"/>
        <end position="163"/>
    </location>
</feature>